<feature type="region of interest" description="Disordered" evidence="1">
    <location>
        <begin position="258"/>
        <end position="279"/>
    </location>
</feature>
<dbReference type="AlphaFoldDB" id="A0A6J7GRK3"/>
<evidence type="ECO:0000313" key="3">
    <source>
        <dbReference type="EMBL" id="CAB4911087.1"/>
    </source>
</evidence>
<feature type="compositionally biased region" description="Low complexity" evidence="1">
    <location>
        <begin position="209"/>
        <end position="219"/>
    </location>
</feature>
<dbReference type="Pfam" id="PF11268">
    <property type="entry name" value="DUF3071"/>
    <property type="match status" value="1"/>
</dbReference>
<name>A0A6J7GRK3_9ZZZZ</name>
<feature type="compositionally biased region" description="Polar residues" evidence="1">
    <location>
        <begin position="325"/>
        <end position="337"/>
    </location>
</feature>
<gene>
    <name evidence="3" type="ORF">UFOPK3516_01501</name>
</gene>
<feature type="region of interest" description="Disordered" evidence="1">
    <location>
        <begin position="195"/>
        <end position="220"/>
    </location>
</feature>
<dbReference type="NCBIfam" id="NF040712">
    <property type="entry name" value="SepH"/>
    <property type="match status" value="1"/>
</dbReference>
<dbReference type="EMBL" id="CAFBMB010000175">
    <property type="protein sequence ID" value="CAB4911087.1"/>
    <property type="molecule type" value="Genomic_DNA"/>
</dbReference>
<feature type="domain" description="DUF3071" evidence="2">
    <location>
        <begin position="1"/>
        <end position="160"/>
    </location>
</feature>
<dbReference type="InterPro" id="IPR021421">
    <property type="entry name" value="DUF3071"/>
</dbReference>
<evidence type="ECO:0000256" key="1">
    <source>
        <dbReference type="SAM" id="MobiDB-lite"/>
    </source>
</evidence>
<evidence type="ECO:0000259" key="2">
    <source>
        <dbReference type="Pfam" id="PF11268"/>
    </source>
</evidence>
<reference evidence="3" key="1">
    <citation type="submission" date="2020-05" db="EMBL/GenBank/DDBJ databases">
        <authorList>
            <person name="Chiriac C."/>
            <person name="Salcher M."/>
            <person name="Ghai R."/>
            <person name="Kavagutti S V."/>
        </authorList>
    </citation>
    <scope>NUCLEOTIDE SEQUENCE</scope>
</reference>
<accession>A0A6J7GRK3</accession>
<sequence>MRDLNVTGVDDGAIVASDADGETYRIAIDELTLSRLRRPAGAAPAVRVSPREIQTHLRAGLSRDDVAALTGASLDEVARFEGPVLAELEYIINSALSVPASSEDTGDNRSVTVGARVRTQIDNISGTNERWASWRNAEGDWQIKCTFEAAGRDHEARWTFDPRHHLLTPLNDEAANLLADQAFTSGLIPRLRAVDHKRRTTGTQKPVTEASAENSSENAADVEAEAVVDARVAVISATVAETVEIVAETVEIVAEAGHSATADATPEHSLGTDTVDAPTPTADLMAALRKRRGENHDAPTWLAEAASGEPRSTTSGSITDELAEMQSNPPTKPQRTGGSRRSRAQMPTWDEIVFGTKVDDDPI</sequence>
<dbReference type="InterPro" id="IPR047682">
    <property type="entry name" value="SepH-like"/>
</dbReference>
<organism evidence="3">
    <name type="scientific">freshwater metagenome</name>
    <dbReference type="NCBI Taxonomy" id="449393"/>
    <lineage>
        <taxon>unclassified sequences</taxon>
        <taxon>metagenomes</taxon>
        <taxon>ecological metagenomes</taxon>
    </lineage>
</organism>
<proteinExistence type="predicted"/>
<feature type="region of interest" description="Disordered" evidence="1">
    <location>
        <begin position="292"/>
        <end position="363"/>
    </location>
</feature>
<protein>
    <submittedName>
        <fullName evidence="3">Unannotated protein</fullName>
    </submittedName>
</protein>